<proteinExistence type="predicted"/>
<gene>
    <name evidence="2" type="ORF">RHTO0S_08e07756g</name>
</gene>
<dbReference type="AlphaFoldDB" id="A0A061BAG8"/>
<dbReference type="EMBL" id="LK052943">
    <property type="protein sequence ID" value="CDR43908.1"/>
    <property type="molecule type" value="Genomic_DNA"/>
</dbReference>
<protein>
    <submittedName>
        <fullName evidence="2">RHTO0S08e07756g1_1</fullName>
    </submittedName>
</protein>
<organism evidence="2">
    <name type="scientific">Rhodotorula toruloides</name>
    <name type="common">Yeast</name>
    <name type="synonym">Rhodosporidium toruloides</name>
    <dbReference type="NCBI Taxonomy" id="5286"/>
    <lineage>
        <taxon>Eukaryota</taxon>
        <taxon>Fungi</taxon>
        <taxon>Dikarya</taxon>
        <taxon>Basidiomycota</taxon>
        <taxon>Pucciniomycotina</taxon>
        <taxon>Microbotryomycetes</taxon>
        <taxon>Sporidiobolales</taxon>
        <taxon>Sporidiobolaceae</taxon>
        <taxon>Rhodotorula</taxon>
    </lineage>
</organism>
<evidence type="ECO:0000256" key="1">
    <source>
        <dbReference type="SAM" id="MobiDB-lite"/>
    </source>
</evidence>
<sequence>MPATLPLELVLDIVRAYIQRDFFDEDWWPYHARLAPLCLVCKDFQDVVQPVLWSHLRLTSSSQLKQLHAPALFKHVEEFLGLGPVDPIGQQKDERPAQLIRWTMPSVGSVVLRGFGRGRLSMEAWAPFAALRSLALDNYVLSDMPPTLHLPNLETLSLVRVRAWRENFRNLLLEQCTPSLRQLVLADLMDTEDANEVLPAYYLPSYDVDLRRLKAVQLEPQYGDMLPDSFVHPDGPFGEETAILLVWSAGRETFEWDETKEPPEYLQLKIPSSVLEAESRYFAKMIYRISDMIAVDFLSAVFLPKTVRTRCLVKPWIEAAIKTLLNICIEFDVSVHYYSDWETIGMSKVFLRCLDDPDMEDERPLISENRGSSRIADMPKSDDGTLWTIAEGLPDEEDSDEEEDSEEYDEDSDGRWTDREAYYNDWASYDEREYRYSWDSD</sequence>
<evidence type="ECO:0000313" key="2">
    <source>
        <dbReference type="EMBL" id="CDR43908.1"/>
    </source>
</evidence>
<feature type="compositionally biased region" description="Acidic residues" evidence="1">
    <location>
        <begin position="393"/>
        <end position="412"/>
    </location>
</feature>
<name>A0A061BAG8_RHOTO</name>
<accession>A0A061BAG8</accession>
<dbReference type="OrthoDB" id="10318182at2759"/>
<feature type="region of interest" description="Disordered" evidence="1">
    <location>
        <begin position="362"/>
        <end position="416"/>
    </location>
</feature>
<reference evidence="2" key="1">
    <citation type="journal article" date="2014" name="Genome Announc.">
        <title>Draft genome sequence of Rhodosporidium toruloides CECT1137, an oleaginous yeast of biotechnological interest.</title>
        <authorList>
            <person name="Morin N."/>
            <person name="Calcas X."/>
            <person name="Devillers H."/>
            <person name="Durrens P."/>
            <person name="Sherman D.J."/>
            <person name="Nicaud J.-M."/>
            <person name="Neuveglise C."/>
        </authorList>
    </citation>
    <scope>NUCLEOTIDE SEQUENCE</scope>
    <source>
        <strain evidence="2">CECT1137</strain>
    </source>
</reference>